<comment type="caution">
    <text evidence="6">Lacks conserved residue(s) required for the propagation of feature annotation.</text>
</comment>
<dbReference type="PANTHER" id="PTHR12677">
    <property type="entry name" value="GOLGI APPARATUS MEMBRANE PROTEIN TVP38-RELATED"/>
    <property type="match status" value="1"/>
</dbReference>
<feature type="domain" description="VTT" evidence="7">
    <location>
        <begin position="37"/>
        <end position="155"/>
    </location>
</feature>
<keyword evidence="9" id="KW-1185">Reference proteome</keyword>
<evidence type="ECO:0000313" key="9">
    <source>
        <dbReference type="Proteomes" id="UP000053681"/>
    </source>
</evidence>
<evidence type="ECO:0000256" key="6">
    <source>
        <dbReference type="RuleBase" id="RU366058"/>
    </source>
</evidence>
<dbReference type="EMBL" id="LNQP01000016">
    <property type="protein sequence ID" value="KSU88713.1"/>
    <property type="molecule type" value="Genomic_DNA"/>
</dbReference>
<gene>
    <name evidence="8" type="ORF">AS180_06105</name>
</gene>
<sequence length="189" mass="20671">MNADIQEITVQLFESYDSIAFILSILLNVLISIAGVLPSVFLTAANLVVFGFWEGMVISFIGESVGAVVSFWLYRKGFRKLTAHKQLSSPKIQQLLHARGKEAFLLILSLRLLPFVPSGLVTFIAAIGKTSLGIFILASSIGKLPSILIEGYSVYQVMSWTSTGKVLVSFIGCVLIILVVRKLYTRSAI</sequence>
<keyword evidence="4 6" id="KW-1133">Transmembrane helix</keyword>
<feature type="transmembrane region" description="Helical" evidence="6">
    <location>
        <begin position="21"/>
        <end position="44"/>
    </location>
</feature>
<protein>
    <recommendedName>
        <fullName evidence="6">TVP38/TMEM64 family membrane protein</fullName>
    </recommendedName>
</protein>
<accession>A0A0V8JNT6</accession>
<dbReference type="Proteomes" id="UP000053681">
    <property type="component" value="Unassembled WGS sequence"/>
</dbReference>
<evidence type="ECO:0000256" key="1">
    <source>
        <dbReference type="ARBA" id="ARBA00004651"/>
    </source>
</evidence>
<dbReference type="PANTHER" id="PTHR12677:SF55">
    <property type="entry name" value="UNDECAPRENYL PHOSPHATE TRANSPORTER SAOUHSC_00901-RELATED"/>
    <property type="match status" value="1"/>
</dbReference>
<keyword evidence="2 6" id="KW-1003">Cell membrane</keyword>
<name>A0A0V8JNT6_9BACI</name>
<comment type="similarity">
    <text evidence="6">Belongs to the TVP38/TMEM64 family.</text>
</comment>
<keyword evidence="3 6" id="KW-0812">Transmembrane</keyword>
<feature type="transmembrane region" description="Helical" evidence="6">
    <location>
        <begin position="50"/>
        <end position="74"/>
    </location>
</feature>
<comment type="caution">
    <text evidence="8">The sequence shown here is derived from an EMBL/GenBank/DDBJ whole genome shotgun (WGS) entry which is preliminary data.</text>
</comment>
<evidence type="ECO:0000256" key="4">
    <source>
        <dbReference type="ARBA" id="ARBA00022989"/>
    </source>
</evidence>
<evidence type="ECO:0000313" key="8">
    <source>
        <dbReference type="EMBL" id="KSU88713.1"/>
    </source>
</evidence>
<feature type="transmembrane region" description="Helical" evidence="6">
    <location>
        <begin position="166"/>
        <end position="184"/>
    </location>
</feature>
<evidence type="ECO:0000256" key="3">
    <source>
        <dbReference type="ARBA" id="ARBA00022692"/>
    </source>
</evidence>
<evidence type="ECO:0000259" key="7">
    <source>
        <dbReference type="Pfam" id="PF09335"/>
    </source>
</evidence>
<dbReference type="AlphaFoldDB" id="A0A0V8JNT6"/>
<dbReference type="InterPro" id="IPR032816">
    <property type="entry name" value="VTT_dom"/>
</dbReference>
<evidence type="ECO:0000256" key="2">
    <source>
        <dbReference type="ARBA" id="ARBA00022475"/>
    </source>
</evidence>
<keyword evidence="5 6" id="KW-0472">Membrane</keyword>
<evidence type="ECO:0000256" key="5">
    <source>
        <dbReference type="ARBA" id="ARBA00023136"/>
    </source>
</evidence>
<dbReference type="GO" id="GO:0005886">
    <property type="term" value="C:plasma membrane"/>
    <property type="evidence" value="ECO:0007669"/>
    <property type="project" value="UniProtKB-SubCell"/>
</dbReference>
<comment type="subcellular location">
    <subcellularLocation>
        <location evidence="1 6">Cell membrane</location>
        <topology evidence="1 6">Multi-pass membrane protein</topology>
    </subcellularLocation>
</comment>
<organism evidence="8 9">
    <name type="scientific">Priestia veravalensis</name>
    <dbReference type="NCBI Taxonomy" id="1414648"/>
    <lineage>
        <taxon>Bacteria</taxon>
        <taxon>Bacillati</taxon>
        <taxon>Bacillota</taxon>
        <taxon>Bacilli</taxon>
        <taxon>Bacillales</taxon>
        <taxon>Bacillaceae</taxon>
        <taxon>Priestia</taxon>
    </lineage>
</organism>
<dbReference type="InterPro" id="IPR015414">
    <property type="entry name" value="TMEM64"/>
</dbReference>
<reference evidence="8 9" key="1">
    <citation type="submission" date="2015-11" db="EMBL/GenBank/DDBJ databases">
        <title>Bacillus caseinolyticus sp nov.</title>
        <authorList>
            <person name="Dastager S.G."/>
            <person name="Mawlankar R."/>
        </authorList>
    </citation>
    <scope>NUCLEOTIDE SEQUENCE [LARGE SCALE GENOMIC DNA]</scope>
    <source>
        <strain evidence="8 9">SGD-V-76</strain>
    </source>
</reference>
<dbReference type="Pfam" id="PF09335">
    <property type="entry name" value="VTT_dom"/>
    <property type="match status" value="1"/>
</dbReference>
<proteinExistence type="inferred from homology"/>